<dbReference type="Gene3D" id="2.60.120.430">
    <property type="entry name" value="Galactose-binding lectin"/>
    <property type="match status" value="1"/>
</dbReference>
<feature type="compositionally biased region" description="Basic and acidic residues" evidence="1">
    <location>
        <begin position="71"/>
        <end position="91"/>
    </location>
</feature>
<gene>
    <name evidence="2" type="ordered locus">Psta_2577</name>
</gene>
<reference evidence="2 3" key="1">
    <citation type="journal article" date="2009" name="Stand. Genomic Sci.">
        <title>Complete genome sequence of Pirellula staleyi type strain (ATCC 27377).</title>
        <authorList>
            <person name="Clum A."/>
            <person name="Tindall B.J."/>
            <person name="Sikorski J."/>
            <person name="Ivanova N."/>
            <person name="Mavrommatis K."/>
            <person name="Lucas S."/>
            <person name="Glavina del Rio T."/>
            <person name="Nolan M."/>
            <person name="Chen F."/>
            <person name="Tice H."/>
            <person name="Pitluck S."/>
            <person name="Cheng J.F."/>
            <person name="Chertkov O."/>
            <person name="Brettin T."/>
            <person name="Han C."/>
            <person name="Detter J.C."/>
            <person name="Kuske C."/>
            <person name="Bruce D."/>
            <person name="Goodwin L."/>
            <person name="Ovchinikova G."/>
            <person name="Pati A."/>
            <person name="Mikhailova N."/>
            <person name="Chen A."/>
            <person name="Palaniappan K."/>
            <person name="Land M."/>
            <person name="Hauser L."/>
            <person name="Chang Y.J."/>
            <person name="Jeffries C.D."/>
            <person name="Chain P."/>
            <person name="Rohde M."/>
            <person name="Goker M."/>
            <person name="Bristow J."/>
            <person name="Eisen J.A."/>
            <person name="Markowitz V."/>
            <person name="Hugenholtz P."/>
            <person name="Kyrpides N.C."/>
            <person name="Klenk H.P."/>
            <person name="Lapidus A."/>
        </authorList>
    </citation>
    <scope>NUCLEOTIDE SEQUENCE [LARGE SCALE GENOMIC DNA]</scope>
    <source>
        <strain evidence="3">ATCC 27377 / DSM 6068 / ICPB 4128</strain>
    </source>
</reference>
<sequence length="414" mass="45014">MMACHRSPESPLFVSEIFPVKCRSNLWLIPLVGFAVFFQSTASSSGQEILGEPRAERAIAVEIDEAAADVAAEKKPAAAETPADKPENKEEPEIDIPRAPVKEVPPRQVRLHLLDGSILTGDLSVEEITVETTFGKLVVPINKIRSFTPGLDSYPEQIKKIETLVEQLGGDDYQSREAAHKELSAMGIGVQNEIVRFVASDNAEIKRHIGEILKEIEEQAEESEDLDEGGEGAAQPWIRLDTVVTTDFTVTGKVSPQNFELASKYGPLKVSLADVKRGERDSGLKESFRRSLSVPGENLAQRTFKSTGIRVQAGDKISIKADGTIVMSPWGTNSMSTPDGGPNYGWYIPNQIPGGCLVAKIGDKGTVFKVGRSLNFTAKSSGLLQLAVGMQGDYAGEGYQFPGEYRVKLRVDPK</sequence>
<keyword evidence="3" id="KW-1185">Reference proteome</keyword>
<dbReference type="AlphaFoldDB" id="D2R5R4"/>
<dbReference type="KEGG" id="psl:Psta_2577"/>
<organism evidence="2 3">
    <name type="scientific">Pirellula staleyi (strain ATCC 27377 / DSM 6068 / ICPB 4128)</name>
    <name type="common">Pirella staleyi</name>
    <dbReference type="NCBI Taxonomy" id="530564"/>
    <lineage>
        <taxon>Bacteria</taxon>
        <taxon>Pseudomonadati</taxon>
        <taxon>Planctomycetota</taxon>
        <taxon>Planctomycetia</taxon>
        <taxon>Pirellulales</taxon>
        <taxon>Pirellulaceae</taxon>
        <taxon>Pirellula</taxon>
    </lineage>
</organism>
<protein>
    <submittedName>
        <fullName evidence="2">Uncharacterized protein</fullName>
    </submittedName>
</protein>
<name>D2R5R4_PIRSD</name>
<evidence type="ECO:0000313" key="2">
    <source>
        <dbReference type="EMBL" id="ADB17246.1"/>
    </source>
</evidence>
<proteinExistence type="predicted"/>
<dbReference type="Proteomes" id="UP000001887">
    <property type="component" value="Chromosome"/>
</dbReference>
<feature type="region of interest" description="Disordered" evidence="1">
    <location>
        <begin position="71"/>
        <end position="99"/>
    </location>
</feature>
<evidence type="ECO:0000313" key="3">
    <source>
        <dbReference type="Proteomes" id="UP000001887"/>
    </source>
</evidence>
<evidence type="ECO:0000256" key="1">
    <source>
        <dbReference type="SAM" id="MobiDB-lite"/>
    </source>
</evidence>
<dbReference type="STRING" id="530564.Psta_2577"/>
<dbReference type="HOGENOM" id="CLU_663673_0_0_0"/>
<accession>D2R5R4</accession>
<dbReference type="EMBL" id="CP001848">
    <property type="protein sequence ID" value="ADB17246.1"/>
    <property type="molecule type" value="Genomic_DNA"/>
</dbReference>